<organism evidence="7 8">
    <name type="scientific">Turnera subulata</name>
    <dbReference type="NCBI Taxonomy" id="218843"/>
    <lineage>
        <taxon>Eukaryota</taxon>
        <taxon>Viridiplantae</taxon>
        <taxon>Streptophyta</taxon>
        <taxon>Embryophyta</taxon>
        <taxon>Tracheophyta</taxon>
        <taxon>Spermatophyta</taxon>
        <taxon>Magnoliopsida</taxon>
        <taxon>eudicotyledons</taxon>
        <taxon>Gunneridae</taxon>
        <taxon>Pentapetalae</taxon>
        <taxon>rosids</taxon>
        <taxon>fabids</taxon>
        <taxon>Malpighiales</taxon>
        <taxon>Passifloraceae</taxon>
        <taxon>Turnera</taxon>
    </lineage>
</organism>
<sequence length="229" mass="25866">MERNPKKLKNNPAEQQASSSTSPYLPHDIFLSFRGPDIRNTFIDHLKRELGRAGYRVFFDEEGITLGKEIGSELPKAIQESRSSIVVLSHDYASSKWCLNELVTIMHRYKQDGHHVLPVFYHVHPSDVRHQRNSFANSFAKHQGACDEEIVNEWKESLAKIGGLKGIHVEEETKEAEVIQKIVKEIGGYIRGTATIAIKSLSLAISPFCRKCIAFLQLLRTITSNLLLG</sequence>
<comment type="caution">
    <text evidence="7">The sequence shown here is derived from an EMBL/GenBank/DDBJ whole genome shotgun (WGS) entry which is preliminary data.</text>
</comment>
<keyword evidence="2" id="KW-0378">Hydrolase</keyword>
<evidence type="ECO:0000256" key="4">
    <source>
        <dbReference type="ARBA" id="ARBA00047304"/>
    </source>
</evidence>
<evidence type="ECO:0000259" key="6">
    <source>
        <dbReference type="PROSITE" id="PS50104"/>
    </source>
</evidence>
<protein>
    <recommendedName>
        <fullName evidence="1">ADP-ribosyl cyclase/cyclic ADP-ribose hydrolase</fullName>
        <ecNumber evidence="1">3.2.2.6</ecNumber>
    </recommendedName>
</protein>
<dbReference type="OrthoDB" id="850348at2759"/>
<dbReference type="EMBL" id="JAKUCV010001506">
    <property type="protein sequence ID" value="KAJ4846123.1"/>
    <property type="molecule type" value="Genomic_DNA"/>
</dbReference>
<proteinExistence type="predicted"/>
<gene>
    <name evidence="7" type="ORF">Tsubulata_000817</name>
</gene>
<dbReference type="SMART" id="SM00255">
    <property type="entry name" value="TIR"/>
    <property type="match status" value="1"/>
</dbReference>
<evidence type="ECO:0000256" key="5">
    <source>
        <dbReference type="SAM" id="MobiDB-lite"/>
    </source>
</evidence>
<dbReference type="PANTHER" id="PTHR32009">
    <property type="entry name" value="TMV RESISTANCE PROTEIN N-LIKE"/>
    <property type="match status" value="1"/>
</dbReference>
<name>A0A9Q0G9K5_9ROSI</name>
<dbReference type="Pfam" id="PF01582">
    <property type="entry name" value="TIR"/>
    <property type="match status" value="1"/>
</dbReference>
<dbReference type="PROSITE" id="PS50104">
    <property type="entry name" value="TIR"/>
    <property type="match status" value="1"/>
</dbReference>
<dbReference type="InterPro" id="IPR035897">
    <property type="entry name" value="Toll_tir_struct_dom_sf"/>
</dbReference>
<evidence type="ECO:0000313" key="8">
    <source>
        <dbReference type="Proteomes" id="UP001141552"/>
    </source>
</evidence>
<keyword evidence="8" id="KW-1185">Reference proteome</keyword>
<reference evidence="7" key="2">
    <citation type="journal article" date="2023" name="Plants (Basel)">
        <title>Annotation of the Turnera subulata (Passifloraceae) Draft Genome Reveals the S-Locus Evolved after the Divergence of Turneroideae from Passifloroideae in a Stepwise Manner.</title>
        <authorList>
            <person name="Henning P.M."/>
            <person name="Roalson E.H."/>
            <person name="Mir W."/>
            <person name="McCubbin A.G."/>
            <person name="Shore J.S."/>
        </authorList>
    </citation>
    <scope>NUCLEOTIDE SEQUENCE</scope>
    <source>
        <strain evidence="7">F60SS</strain>
    </source>
</reference>
<keyword evidence="3" id="KW-0520">NAD</keyword>
<dbReference type="InterPro" id="IPR000157">
    <property type="entry name" value="TIR_dom"/>
</dbReference>
<evidence type="ECO:0000256" key="1">
    <source>
        <dbReference type="ARBA" id="ARBA00011982"/>
    </source>
</evidence>
<dbReference type="EC" id="3.2.2.6" evidence="1"/>
<dbReference type="AlphaFoldDB" id="A0A9Q0G9K5"/>
<dbReference type="GO" id="GO:0061809">
    <property type="term" value="F:NAD+ nucleosidase activity, cyclic ADP-ribose generating"/>
    <property type="evidence" value="ECO:0007669"/>
    <property type="project" value="UniProtKB-EC"/>
</dbReference>
<feature type="domain" description="TIR" evidence="6">
    <location>
        <begin position="25"/>
        <end position="190"/>
    </location>
</feature>
<comment type="catalytic activity">
    <reaction evidence="4">
        <text>NAD(+) + H2O = ADP-D-ribose + nicotinamide + H(+)</text>
        <dbReference type="Rhea" id="RHEA:16301"/>
        <dbReference type="ChEBI" id="CHEBI:15377"/>
        <dbReference type="ChEBI" id="CHEBI:15378"/>
        <dbReference type="ChEBI" id="CHEBI:17154"/>
        <dbReference type="ChEBI" id="CHEBI:57540"/>
        <dbReference type="ChEBI" id="CHEBI:57967"/>
        <dbReference type="EC" id="3.2.2.6"/>
    </reaction>
    <physiologicalReaction direction="left-to-right" evidence="4">
        <dbReference type="Rhea" id="RHEA:16302"/>
    </physiologicalReaction>
</comment>
<evidence type="ECO:0000256" key="2">
    <source>
        <dbReference type="ARBA" id="ARBA00022801"/>
    </source>
</evidence>
<dbReference type="PANTHER" id="PTHR32009:SF39">
    <property type="entry name" value="TIR DOMAIN-CONTAINING PROTEIN"/>
    <property type="match status" value="1"/>
</dbReference>
<accession>A0A9Q0G9K5</accession>
<feature type="region of interest" description="Disordered" evidence="5">
    <location>
        <begin position="1"/>
        <end position="23"/>
    </location>
</feature>
<feature type="compositionally biased region" description="Polar residues" evidence="5">
    <location>
        <begin position="12"/>
        <end position="23"/>
    </location>
</feature>
<evidence type="ECO:0000313" key="7">
    <source>
        <dbReference type="EMBL" id="KAJ4846123.1"/>
    </source>
</evidence>
<reference evidence="7" key="1">
    <citation type="submission" date="2022-02" db="EMBL/GenBank/DDBJ databases">
        <authorList>
            <person name="Henning P.M."/>
            <person name="McCubbin A.G."/>
            <person name="Shore J.S."/>
        </authorList>
    </citation>
    <scope>NUCLEOTIDE SEQUENCE</scope>
    <source>
        <strain evidence="7">F60SS</strain>
        <tissue evidence="7">Leaves</tissue>
    </source>
</reference>
<dbReference type="SUPFAM" id="SSF52200">
    <property type="entry name" value="Toll/Interleukin receptor TIR domain"/>
    <property type="match status" value="1"/>
</dbReference>
<dbReference type="Gene3D" id="3.40.50.10140">
    <property type="entry name" value="Toll/interleukin-1 receptor homology (TIR) domain"/>
    <property type="match status" value="1"/>
</dbReference>
<evidence type="ECO:0000256" key="3">
    <source>
        <dbReference type="ARBA" id="ARBA00023027"/>
    </source>
</evidence>
<dbReference type="FunFam" id="3.40.50.10140:FF:000007">
    <property type="entry name" value="Disease resistance protein (TIR-NBS-LRR class)"/>
    <property type="match status" value="1"/>
</dbReference>
<dbReference type="GO" id="GO:0007165">
    <property type="term" value="P:signal transduction"/>
    <property type="evidence" value="ECO:0007669"/>
    <property type="project" value="InterPro"/>
</dbReference>
<dbReference type="Proteomes" id="UP001141552">
    <property type="component" value="Unassembled WGS sequence"/>
</dbReference>